<proteinExistence type="predicted"/>
<dbReference type="EMBL" id="PQFF01000198">
    <property type="protein sequence ID" value="RHZ75457.1"/>
    <property type="molecule type" value="Genomic_DNA"/>
</dbReference>
<evidence type="ECO:0000313" key="1">
    <source>
        <dbReference type="EMBL" id="RHZ75457.1"/>
    </source>
</evidence>
<dbReference type="OrthoDB" id="2440770at2759"/>
<keyword evidence="2" id="KW-1185">Reference proteome</keyword>
<evidence type="ECO:0000313" key="2">
    <source>
        <dbReference type="Proteomes" id="UP000266861"/>
    </source>
</evidence>
<organism evidence="1 2">
    <name type="scientific">Diversispora epigaea</name>
    <dbReference type="NCBI Taxonomy" id="1348612"/>
    <lineage>
        <taxon>Eukaryota</taxon>
        <taxon>Fungi</taxon>
        <taxon>Fungi incertae sedis</taxon>
        <taxon>Mucoromycota</taxon>
        <taxon>Glomeromycotina</taxon>
        <taxon>Glomeromycetes</taxon>
        <taxon>Diversisporales</taxon>
        <taxon>Diversisporaceae</taxon>
        <taxon>Diversispora</taxon>
    </lineage>
</organism>
<sequence>MKLSKSDKSISYLRIQIIPYLYPVPLEIESISLSNRNISHQSLGDIVVPHLDFINEKLMTGIQKTDYTNLIPVSINGPNLEALLFPDLFPDRHGYFFEIIATKIFINLE</sequence>
<reference evidence="1 2" key="1">
    <citation type="submission" date="2018-08" db="EMBL/GenBank/DDBJ databases">
        <title>Genome and evolution of the arbuscular mycorrhizal fungus Diversispora epigaea (formerly Glomus versiforme) and its bacterial endosymbionts.</title>
        <authorList>
            <person name="Sun X."/>
            <person name="Fei Z."/>
            <person name="Harrison M."/>
        </authorList>
    </citation>
    <scope>NUCLEOTIDE SEQUENCE [LARGE SCALE GENOMIC DNA]</scope>
    <source>
        <strain evidence="1 2">IT104</strain>
    </source>
</reference>
<gene>
    <name evidence="1" type="ORF">Glove_213g178</name>
</gene>
<dbReference type="Proteomes" id="UP000266861">
    <property type="component" value="Unassembled WGS sequence"/>
</dbReference>
<name>A0A397IKH4_9GLOM</name>
<accession>A0A397IKH4</accession>
<comment type="caution">
    <text evidence="1">The sequence shown here is derived from an EMBL/GenBank/DDBJ whole genome shotgun (WGS) entry which is preliminary data.</text>
</comment>
<protein>
    <submittedName>
        <fullName evidence="1">Uncharacterized protein</fullName>
    </submittedName>
</protein>
<dbReference type="AlphaFoldDB" id="A0A397IKH4"/>